<accession>A0A382I8E0</accession>
<protein>
    <recommendedName>
        <fullName evidence="13">SecD export protein N-terminal TM domain-containing protein</fullName>
    </recommendedName>
</protein>
<feature type="transmembrane region" description="Helical" evidence="9">
    <location>
        <begin position="287"/>
        <end position="305"/>
    </location>
</feature>
<evidence type="ECO:0000256" key="9">
    <source>
        <dbReference type="SAM" id="Phobius"/>
    </source>
</evidence>
<keyword evidence="7" id="KW-0811">Translocation</keyword>
<dbReference type="InterPro" id="IPR048634">
    <property type="entry name" value="SecD_SecF_C"/>
</dbReference>
<dbReference type="AlphaFoldDB" id="A0A382I8E0"/>
<dbReference type="GO" id="GO:0015031">
    <property type="term" value="P:protein transport"/>
    <property type="evidence" value="ECO:0007669"/>
    <property type="project" value="UniProtKB-KW"/>
</dbReference>
<name>A0A382I8E0_9ZZZZ</name>
<feature type="non-terminal residue" evidence="12">
    <location>
        <position position="349"/>
    </location>
</feature>
<keyword evidence="5" id="KW-0653">Protein transport</keyword>
<evidence type="ECO:0008006" key="13">
    <source>
        <dbReference type="Google" id="ProtNLM"/>
    </source>
</evidence>
<dbReference type="Pfam" id="PF22599">
    <property type="entry name" value="SecDF_P1_head"/>
    <property type="match status" value="1"/>
</dbReference>
<keyword evidence="3" id="KW-1003">Cell membrane</keyword>
<keyword evidence="4 9" id="KW-0812">Transmembrane</keyword>
<dbReference type="Gene3D" id="1.20.1640.10">
    <property type="entry name" value="Multidrug efflux transporter AcrB transmembrane domain"/>
    <property type="match status" value="1"/>
</dbReference>
<evidence type="ECO:0000259" key="11">
    <source>
        <dbReference type="Pfam" id="PF22599"/>
    </source>
</evidence>
<feature type="domain" description="Protein export membrane protein SecD/SecF C-terminal" evidence="10">
    <location>
        <begin position="261"/>
        <end position="348"/>
    </location>
</feature>
<dbReference type="PANTHER" id="PTHR30081">
    <property type="entry name" value="PROTEIN-EXPORT MEMBRANE PROTEIN SEC"/>
    <property type="match status" value="1"/>
</dbReference>
<evidence type="ECO:0000313" key="12">
    <source>
        <dbReference type="EMBL" id="SVB95896.1"/>
    </source>
</evidence>
<organism evidence="12">
    <name type="scientific">marine metagenome</name>
    <dbReference type="NCBI Taxonomy" id="408172"/>
    <lineage>
        <taxon>unclassified sequences</taxon>
        <taxon>metagenomes</taxon>
        <taxon>ecological metagenomes</taxon>
    </lineage>
</organism>
<evidence type="ECO:0000256" key="2">
    <source>
        <dbReference type="ARBA" id="ARBA00022448"/>
    </source>
</evidence>
<dbReference type="Pfam" id="PF02355">
    <property type="entry name" value="SecD_SecF_C"/>
    <property type="match status" value="1"/>
</dbReference>
<gene>
    <name evidence="12" type="ORF">METZ01_LOCUS248750</name>
</gene>
<evidence type="ECO:0000259" key="10">
    <source>
        <dbReference type="Pfam" id="PF02355"/>
    </source>
</evidence>
<sequence>VVLVGCGQSDVWEQPDVWEAVRTGNSKALEKHLSAADTLSRKVDYGHLLLEVDIDHISEGNDTSPVFKAAKILHKRTKPYGLSDSLIKAITRNLIVVDLSTFDRGIPNGYKELLTSRKHLEFALVHKDSDTLIANEITPAGYKKYAQTTKDAQGNIFTSDVLVEVENKYGLKGEHIISTYPSRDPLTQSPMILFTFNSEGAKAMGQLSGNNVGRQMAIILDGKLMSAPVLLERITSNGQITGDFTSEEAATIANALLNPLQAPLKIEEEMSVEPSLGADSVKSGFNAALYGVIAVAVFMLLYYWFSGMVANFALVLNLFILMGVMCYLDAALTLPGIAGIVLTIGMAID</sequence>
<evidence type="ECO:0000256" key="3">
    <source>
        <dbReference type="ARBA" id="ARBA00022475"/>
    </source>
</evidence>
<dbReference type="Gene3D" id="3.30.1360.200">
    <property type="match status" value="1"/>
</dbReference>
<dbReference type="GO" id="GO:0005886">
    <property type="term" value="C:plasma membrane"/>
    <property type="evidence" value="ECO:0007669"/>
    <property type="project" value="UniProtKB-SubCell"/>
</dbReference>
<feature type="non-terminal residue" evidence="12">
    <location>
        <position position="1"/>
    </location>
</feature>
<keyword evidence="8 9" id="KW-0472">Membrane</keyword>
<dbReference type="InterPro" id="IPR054384">
    <property type="entry name" value="SecDF_P1_head"/>
</dbReference>
<evidence type="ECO:0000256" key="4">
    <source>
        <dbReference type="ARBA" id="ARBA00022692"/>
    </source>
</evidence>
<keyword evidence="2" id="KW-0813">Transport</keyword>
<dbReference type="SUPFAM" id="SSF82866">
    <property type="entry name" value="Multidrug efflux transporter AcrB transmembrane domain"/>
    <property type="match status" value="1"/>
</dbReference>
<evidence type="ECO:0000256" key="5">
    <source>
        <dbReference type="ARBA" id="ARBA00022927"/>
    </source>
</evidence>
<evidence type="ECO:0000256" key="8">
    <source>
        <dbReference type="ARBA" id="ARBA00023136"/>
    </source>
</evidence>
<keyword evidence="6 9" id="KW-1133">Transmembrane helix</keyword>
<evidence type="ECO:0000256" key="6">
    <source>
        <dbReference type="ARBA" id="ARBA00022989"/>
    </source>
</evidence>
<dbReference type="EMBL" id="UINC01065828">
    <property type="protein sequence ID" value="SVB95896.1"/>
    <property type="molecule type" value="Genomic_DNA"/>
</dbReference>
<feature type="domain" description="SecDF P1 head subdomain" evidence="11">
    <location>
        <begin position="163"/>
        <end position="256"/>
    </location>
</feature>
<evidence type="ECO:0000256" key="7">
    <source>
        <dbReference type="ARBA" id="ARBA00023010"/>
    </source>
</evidence>
<proteinExistence type="predicted"/>
<dbReference type="Gene3D" id="3.30.70.3400">
    <property type="match status" value="1"/>
</dbReference>
<reference evidence="12" key="1">
    <citation type="submission" date="2018-05" db="EMBL/GenBank/DDBJ databases">
        <authorList>
            <person name="Lanie J.A."/>
            <person name="Ng W.-L."/>
            <person name="Kazmierczak K.M."/>
            <person name="Andrzejewski T.M."/>
            <person name="Davidsen T.M."/>
            <person name="Wayne K.J."/>
            <person name="Tettelin H."/>
            <person name="Glass J.I."/>
            <person name="Rusch D."/>
            <person name="Podicherti R."/>
            <person name="Tsui H.-C.T."/>
            <person name="Winkler M.E."/>
        </authorList>
    </citation>
    <scope>NUCLEOTIDE SEQUENCE</scope>
</reference>
<dbReference type="InterPro" id="IPR022813">
    <property type="entry name" value="SecD/SecF_arch_bac"/>
</dbReference>
<comment type="subcellular location">
    <subcellularLocation>
        <location evidence="1">Cell membrane</location>
        <topology evidence="1">Multi-pass membrane protein</topology>
    </subcellularLocation>
</comment>
<evidence type="ECO:0000256" key="1">
    <source>
        <dbReference type="ARBA" id="ARBA00004651"/>
    </source>
</evidence>
<feature type="transmembrane region" description="Helical" evidence="9">
    <location>
        <begin position="317"/>
        <end position="348"/>
    </location>
</feature>
<dbReference type="PANTHER" id="PTHR30081:SF1">
    <property type="entry name" value="PROTEIN TRANSLOCASE SUBUNIT SECD"/>
    <property type="match status" value="1"/>
</dbReference>